<dbReference type="CDD" id="cd18791">
    <property type="entry name" value="SF2_C_RHA"/>
    <property type="match status" value="1"/>
</dbReference>
<dbReference type="FunFam" id="1.20.120.1080:FF:000002">
    <property type="entry name" value="Putative ATP-dependent RNA helicase DHX36"/>
    <property type="match status" value="1"/>
</dbReference>
<dbReference type="InterPro" id="IPR011545">
    <property type="entry name" value="DEAD/DEAH_box_helicase_dom"/>
</dbReference>
<sequence length="953" mass="108779">MYDVTVDVTVKRHVKMLSYPIGKPVITLGGQEANIRRLLDDINTSDNVPPQPEISGAPIAGQGAEGSWYDEAPRPQTARHDHRSHRHRNTRPNTAIGNRTSSGYTDNMDEDYAHDGNKARSNVAMEMTDMKEETMEGVPDLEELIKMEKEEMDQIIDMVESNKAIVISGETGCGKTTQVPQFILDHYIEQGKGSECRVICTQPRRISAVSVAERVADERGESISNSVGYSIRLESKFPRSTGSILFCTTGVLLKYLESDPQLYRATHIIVDEIHERDLLSDFLLIILKDLLQKRPDLKVILMSATLNAEQFSEYFYNCPHLSIPGFTYPVQEYYLENILEMTGYIPPDKDQGRKKFHDRGRGKWREREEELEEEEWNVQAWCRSLEGKFSPKTIDSLSRMDLEMKILDLELIYNLIRHIVSREDDGAILVFVPGWSEISDLHKLLMKDRFFNTDKVRVIPLHSMMPTVNQKEVFDRAPPGVRKIVIATNIAETSITIDDVVYVINGGKIKMKDFEPEYNMTSLEARWVSKSNAKQRRGRAGRVQPGKCYHLYTSLKETTLEDYQRPEILRTRLEELCLQIKLLKLGRIEPFVSKAMQRPSTEALRMAIENLQNLQALDENENLLPLGVHLAKMPVDPHSGKMLLFGAMFGCLSPVCTVAASLSFKDAFVIPLGKEKLADMRRKELSEGSKSDHIMLINAFDGWEHHRRTRTDGQYCWENFLSGNTLKLLQNMKKQFAEVLRELKFVRNGDVNDPSVNVNSANMALVKAVICAGLYPNVARVMKVPSGRSKFPKPPKVNLKDGQRVSIHLKSVNSDEKDFPSKWLVYHKVMKTNGVNLFDCTMVSPYPLLFFGGEIKSSMMKVNDHEERHMVTVDDWISFYASPTIGQLVKDLRKQLDRLLEDKITRPGVTNWDPKSKEGAVLKAIIDVITQEDFDQDDDSDWNNYHGGRDRYR</sequence>
<evidence type="ECO:0000256" key="5">
    <source>
        <dbReference type="ARBA" id="ARBA00022806"/>
    </source>
</evidence>
<dbReference type="GO" id="GO:0005634">
    <property type="term" value="C:nucleus"/>
    <property type="evidence" value="ECO:0007669"/>
    <property type="project" value="TreeGrafter"/>
</dbReference>
<keyword evidence="4" id="KW-0378">Hydrolase</keyword>
<dbReference type="Gene3D" id="1.20.120.1080">
    <property type="match status" value="1"/>
</dbReference>
<accession>A0AA89C190</accession>
<dbReference type="InterPro" id="IPR059023">
    <property type="entry name" value="RNA_hel_CTD"/>
</dbReference>
<dbReference type="FunFam" id="3.40.50.300:FF:000284">
    <property type="entry name" value="probable ATP-dependent RNA helicase YTHDC2"/>
    <property type="match status" value="1"/>
</dbReference>
<feature type="region of interest" description="Disordered" evidence="7">
    <location>
        <begin position="48"/>
        <end position="116"/>
    </location>
</feature>
<dbReference type="CDD" id="cd17917">
    <property type="entry name" value="DEXHc_RHA-like"/>
    <property type="match status" value="1"/>
</dbReference>
<evidence type="ECO:0000313" key="10">
    <source>
        <dbReference type="EMBL" id="KAK3104587.1"/>
    </source>
</evidence>
<dbReference type="Pfam" id="PF26026">
    <property type="entry name" value="RNA_hel_CTD"/>
    <property type="match status" value="1"/>
</dbReference>
<evidence type="ECO:0000256" key="1">
    <source>
        <dbReference type="ARBA" id="ARBA00008792"/>
    </source>
</evidence>
<keyword evidence="3" id="KW-0547">Nucleotide-binding</keyword>
<keyword evidence="5" id="KW-0347">Helicase</keyword>
<gene>
    <name evidence="10" type="ORF">FSP39_005663</name>
</gene>
<dbReference type="GO" id="GO:0016787">
    <property type="term" value="F:hydrolase activity"/>
    <property type="evidence" value="ECO:0007669"/>
    <property type="project" value="UniProtKB-KW"/>
</dbReference>
<dbReference type="EC" id="3.6.4.13" evidence="2"/>
<dbReference type="SUPFAM" id="SSF52540">
    <property type="entry name" value="P-loop containing nucleoside triphosphate hydrolases"/>
    <property type="match status" value="1"/>
</dbReference>
<dbReference type="GO" id="GO:0003724">
    <property type="term" value="F:RNA helicase activity"/>
    <property type="evidence" value="ECO:0007669"/>
    <property type="project" value="UniProtKB-EC"/>
</dbReference>
<feature type="domain" description="Helicase ATP-binding" evidence="8">
    <location>
        <begin position="156"/>
        <end position="324"/>
    </location>
</feature>
<evidence type="ECO:0000259" key="8">
    <source>
        <dbReference type="PROSITE" id="PS51192"/>
    </source>
</evidence>
<evidence type="ECO:0000259" key="9">
    <source>
        <dbReference type="PROSITE" id="PS51194"/>
    </source>
</evidence>
<protein>
    <recommendedName>
        <fullName evidence="2">RNA helicase</fullName>
        <ecNumber evidence="2">3.6.4.13</ecNumber>
    </recommendedName>
</protein>
<dbReference type="PROSITE" id="PS51194">
    <property type="entry name" value="HELICASE_CTER"/>
    <property type="match status" value="1"/>
</dbReference>
<dbReference type="Gene3D" id="3.40.50.300">
    <property type="entry name" value="P-loop containing nucleotide triphosphate hydrolases"/>
    <property type="match status" value="2"/>
</dbReference>
<dbReference type="InterPro" id="IPR048333">
    <property type="entry name" value="HA2_WH"/>
</dbReference>
<evidence type="ECO:0000256" key="6">
    <source>
        <dbReference type="ARBA" id="ARBA00022840"/>
    </source>
</evidence>
<dbReference type="Pfam" id="PF04408">
    <property type="entry name" value="WHD_HA2"/>
    <property type="match status" value="1"/>
</dbReference>
<evidence type="ECO:0000256" key="3">
    <source>
        <dbReference type="ARBA" id="ARBA00022741"/>
    </source>
</evidence>
<name>A0AA89C190_PINIB</name>
<dbReference type="PANTHER" id="PTHR18934:SF237">
    <property type="entry name" value="ATP-DEPENDENT DNA_RNA HELICASE DHX36"/>
    <property type="match status" value="1"/>
</dbReference>
<dbReference type="InterPro" id="IPR014001">
    <property type="entry name" value="Helicase_ATP-bd"/>
</dbReference>
<dbReference type="GO" id="GO:0005524">
    <property type="term" value="F:ATP binding"/>
    <property type="evidence" value="ECO:0007669"/>
    <property type="project" value="UniProtKB-KW"/>
</dbReference>
<dbReference type="PANTHER" id="PTHR18934">
    <property type="entry name" value="ATP-DEPENDENT RNA HELICASE"/>
    <property type="match status" value="1"/>
</dbReference>
<keyword evidence="6" id="KW-0067">ATP-binding</keyword>
<dbReference type="Pfam" id="PF00271">
    <property type="entry name" value="Helicase_C"/>
    <property type="match status" value="1"/>
</dbReference>
<dbReference type="GO" id="GO:0002151">
    <property type="term" value="F:G-quadruplex RNA binding"/>
    <property type="evidence" value="ECO:0007669"/>
    <property type="project" value="TreeGrafter"/>
</dbReference>
<dbReference type="FunFam" id="3.40.50.300:FF:000670">
    <property type="entry name" value="Putative ATP-dependent RNA helicase DHX36"/>
    <property type="match status" value="1"/>
</dbReference>
<dbReference type="SMART" id="SM00490">
    <property type="entry name" value="HELICc"/>
    <property type="match status" value="1"/>
</dbReference>
<keyword evidence="11" id="KW-1185">Reference proteome</keyword>
<evidence type="ECO:0000313" key="11">
    <source>
        <dbReference type="Proteomes" id="UP001186944"/>
    </source>
</evidence>
<evidence type="ECO:0000256" key="4">
    <source>
        <dbReference type="ARBA" id="ARBA00022801"/>
    </source>
</evidence>
<feature type="compositionally biased region" description="Basic residues" evidence="7">
    <location>
        <begin position="80"/>
        <end position="90"/>
    </location>
</feature>
<dbReference type="InterPro" id="IPR001650">
    <property type="entry name" value="Helicase_C-like"/>
</dbReference>
<dbReference type="InterPro" id="IPR011709">
    <property type="entry name" value="DEAD-box_helicase_OB_fold"/>
</dbReference>
<dbReference type="InterPro" id="IPR007502">
    <property type="entry name" value="Helicase-assoc_dom"/>
</dbReference>
<evidence type="ECO:0000256" key="7">
    <source>
        <dbReference type="SAM" id="MobiDB-lite"/>
    </source>
</evidence>
<feature type="compositionally biased region" description="Polar residues" evidence="7">
    <location>
        <begin position="91"/>
        <end position="105"/>
    </location>
</feature>
<evidence type="ECO:0000256" key="2">
    <source>
        <dbReference type="ARBA" id="ARBA00012552"/>
    </source>
</evidence>
<proteinExistence type="inferred from homology"/>
<dbReference type="Proteomes" id="UP001186944">
    <property type="component" value="Unassembled WGS sequence"/>
</dbReference>
<reference evidence="10" key="1">
    <citation type="submission" date="2019-08" db="EMBL/GenBank/DDBJ databases">
        <title>The improved chromosome-level genome for the pearl oyster Pinctada fucata martensii using PacBio sequencing and Hi-C.</title>
        <authorList>
            <person name="Zheng Z."/>
        </authorList>
    </citation>
    <scope>NUCLEOTIDE SEQUENCE</scope>
    <source>
        <strain evidence="10">ZZ-2019</strain>
        <tissue evidence="10">Adductor muscle</tissue>
    </source>
</reference>
<comment type="similarity">
    <text evidence="1">Belongs to the DEAD box helicase family. DEAH subfamily.</text>
</comment>
<dbReference type="GO" id="GO:0005737">
    <property type="term" value="C:cytoplasm"/>
    <property type="evidence" value="ECO:0007669"/>
    <property type="project" value="TreeGrafter"/>
</dbReference>
<dbReference type="SMART" id="SM00487">
    <property type="entry name" value="DEXDc"/>
    <property type="match status" value="1"/>
</dbReference>
<dbReference type="EMBL" id="VSWD01000004">
    <property type="protein sequence ID" value="KAK3104587.1"/>
    <property type="molecule type" value="Genomic_DNA"/>
</dbReference>
<dbReference type="GO" id="GO:0003678">
    <property type="term" value="F:DNA helicase activity"/>
    <property type="evidence" value="ECO:0007669"/>
    <property type="project" value="TreeGrafter"/>
</dbReference>
<dbReference type="SMART" id="SM00847">
    <property type="entry name" value="HA2"/>
    <property type="match status" value="1"/>
</dbReference>
<dbReference type="InterPro" id="IPR027417">
    <property type="entry name" value="P-loop_NTPase"/>
</dbReference>
<feature type="domain" description="Helicase C-terminal" evidence="9">
    <location>
        <begin position="414"/>
        <end position="584"/>
    </location>
</feature>
<dbReference type="PROSITE" id="PS51192">
    <property type="entry name" value="HELICASE_ATP_BIND_1"/>
    <property type="match status" value="1"/>
</dbReference>
<dbReference type="Pfam" id="PF00270">
    <property type="entry name" value="DEAD"/>
    <property type="match status" value="1"/>
</dbReference>
<organism evidence="10 11">
    <name type="scientific">Pinctada imbricata</name>
    <name type="common">Atlantic pearl-oyster</name>
    <name type="synonym">Pinctada martensii</name>
    <dbReference type="NCBI Taxonomy" id="66713"/>
    <lineage>
        <taxon>Eukaryota</taxon>
        <taxon>Metazoa</taxon>
        <taxon>Spiralia</taxon>
        <taxon>Lophotrochozoa</taxon>
        <taxon>Mollusca</taxon>
        <taxon>Bivalvia</taxon>
        <taxon>Autobranchia</taxon>
        <taxon>Pteriomorphia</taxon>
        <taxon>Pterioida</taxon>
        <taxon>Pterioidea</taxon>
        <taxon>Pteriidae</taxon>
        <taxon>Pinctada</taxon>
    </lineage>
</organism>
<comment type="caution">
    <text evidence="10">The sequence shown here is derived from an EMBL/GenBank/DDBJ whole genome shotgun (WGS) entry which is preliminary data.</text>
</comment>
<dbReference type="AlphaFoldDB" id="A0AA89C190"/>
<dbReference type="GO" id="GO:0051880">
    <property type="term" value="F:G-quadruplex DNA binding"/>
    <property type="evidence" value="ECO:0007669"/>
    <property type="project" value="TreeGrafter"/>
</dbReference>
<dbReference type="Pfam" id="PF07717">
    <property type="entry name" value="OB_NTP_bind"/>
    <property type="match status" value="1"/>
</dbReference>
<dbReference type="Pfam" id="PF21010">
    <property type="entry name" value="HA2_C"/>
    <property type="match status" value="1"/>
</dbReference>